<feature type="compositionally biased region" description="Basic and acidic residues" evidence="1">
    <location>
        <begin position="367"/>
        <end position="376"/>
    </location>
</feature>
<keyword evidence="4" id="KW-1185">Reference proteome</keyword>
<evidence type="ECO:0000256" key="1">
    <source>
        <dbReference type="SAM" id="MobiDB-lite"/>
    </source>
</evidence>
<feature type="region of interest" description="Disordered" evidence="1">
    <location>
        <begin position="243"/>
        <end position="449"/>
    </location>
</feature>
<proteinExistence type="predicted"/>
<feature type="compositionally biased region" description="Low complexity" evidence="1">
    <location>
        <begin position="341"/>
        <end position="355"/>
    </location>
</feature>
<reference evidence="2" key="1">
    <citation type="submission" date="2015-01" db="EMBL/GenBank/DDBJ databases">
        <title>EvidentialGene: Evidence-directed Construction of Complete mRNA Transcriptomes without Genomes.</title>
        <authorList>
            <person name="Gilbert D.G."/>
        </authorList>
    </citation>
    <scope>NUCLEOTIDE SEQUENCE</scope>
</reference>
<evidence type="ECO:0000313" key="2">
    <source>
        <dbReference type="EMBL" id="JAQ38587.1"/>
    </source>
</evidence>
<dbReference type="Ensembl" id="ENSFHET00000033402.1">
    <property type="protein sequence ID" value="ENSFHEP00000031606.1"/>
    <property type="gene ID" value="ENSFHEG00000000814.1"/>
</dbReference>
<sequence>MHSPDENHLWCPGQSLWSLIAEHVSQTELLNIRQALGHSLVDMYTEVHSEAEMLHNMWQDSRCYGNHRSGSGICRLQGSPLSDPPAVKELVRAEVKMLLETLKERACNGGRYLDGEELLLRCQPETLNYVLGHQEISYRRSSNLKTAENFNSRPSSCCSVTSRVESEIDAVKDKLTVSEIHRVIARLRCVILEECEALAKTTKHLKESINQKFVSQPDSHEAEPSLAELKELRADIQTHLELLPSSAGASSSALGRRPRKSVRPPAESSSDTRVAPTPKSGFKPDLPPLWHRQPRPPGHDPPTRTSSVRTLGLHRFTKASNESVKPSSSNRTDSDLKVAESQEPSSCSAEPASPENHPSTQRCVHRPSPDFDWSPHRERKIRPLCSSRNINITSSPLPPPLGQLCEASSSSPGDRSVSEKAQIKAEGRKNNSGSGGSSVLTPLQKDKLEKTSGISVISGTIDQVGSKKNKRLEIKKVVTSKLIPIIKEVKTAST</sequence>
<dbReference type="InterPro" id="IPR031367">
    <property type="entry name" value="CCDC24"/>
</dbReference>
<feature type="compositionally biased region" description="Low complexity" evidence="1">
    <location>
        <begin position="243"/>
        <end position="255"/>
    </location>
</feature>
<feature type="compositionally biased region" description="Basic and acidic residues" evidence="1">
    <location>
        <begin position="416"/>
        <end position="429"/>
    </location>
</feature>
<evidence type="ECO:0000313" key="4">
    <source>
        <dbReference type="Proteomes" id="UP000265000"/>
    </source>
</evidence>
<dbReference type="EMBL" id="GCES01147735">
    <property type="protein sequence ID" value="JAQ38587.1"/>
    <property type="molecule type" value="Transcribed_RNA"/>
</dbReference>
<dbReference type="Pfam" id="PF15669">
    <property type="entry name" value="CCDC24"/>
    <property type="match status" value="1"/>
</dbReference>
<dbReference type="PANTHER" id="PTHR28601">
    <property type="entry name" value="COILED-COIL DOMAIN-CONTAINING PROTEIN 24"/>
    <property type="match status" value="1"/>
</dbReference>
<reference evidence="3" key="2">
    <citation type="submission" date="2025-05" db="UniProtKB">
        <authorList>
            <consortium name="Ensembl"/>
        </authorList>
    </citation>
    <scope>IDENTIFICATION</scope>
</reference>
<feature type="compositionally biased region" description="Polar residues" evidence="1">
    <location>
        <begin position="318"/>
        <end position="331"/>
    </location>
</feature>
<dbReference type="Proteomes" id="UP000265000">
    <property type="component" value="Unplaced"/>
</dbReference>
<dbReference type="PANTHER" id="PTHR28601:SF1">
    <property type="entry name" value="COILED-COIL DOMAIN-CONTAINING PROTEIN 24"/>
    <property type="match status" value="1"/>
</dbReference>
<name>A0A146P451_FUNHE</name>
<organism evidence="2">
    <name type="scientific">Fundulus heteroclitus</name>
    <name type="common">Killifish</name>
    <name type="synonym">Mummichog</name>
    <dbReference type="NCBI Taxonomy" id="8078"/>
    <lineage>
        <taxon>Eukaryota</taxon>
        <taxon>Metazoa</taxon>
        <taxon>Chordata</taxon>
        <taxon>Craniata</taxon>
        <taxon>Vertebrata</taxon>
        <taxon>Euteleostomi</taxon>
        <taxon>Actinopterygii</taxon>
        <taxon>Neopterygii</taxon>
        <taxon>Teleostei</taxon>
        <taxon>Neoteleostei</taxon>
        <taxon>Acanthomorphata</taxon>
        <taxon>Ovalentaria</taxon>
        <taxon>Atherinomorphae</taxon>
        <taxon>Cyprinodontiformes</taxon>
        <taxon>Fundulidae</taxon>
        <taxon>Fundulus</taxon>
    </lineage>
</organism>
<protein>
    <submittedName>
        <fullName evidence="3">Uncharacterized LOC105940247</fullName>
    </submittedName>
</protein>
<feature type="compositionally biased region" description="Polar residues" evidence="1">
    <location>
        <begin position="386"/>
        <end position="395"/>
    </location>
</feature>
<evidence type="ECO:0000313" key="3">
    <source>
        <dbReference type="Ensembl" id="ENSFHEP00000031606.1"/>
    </source>
</evidence>
<dbReference type="GeneTree" id="ENSGT00940000167115"/>
<accession>A0A146P451</accession>
<dbReference type="AlphaFoldDB" id="A0A146P451"/>
<dbReference type="STRING" id="8078.ENSFHEP00000031606"/>